<feature type="compositionally biased region" description="Polar residues" evidence="1">
    <location>
        <begin position="77"/>
        <end position="86"/>
    </location>
</feature>
<dbReference type="Proteomes" id="UP001519460">
    <property type="component" value="Unassembled WGS sequence"/>
</dbReference>
<protein>
    <submittedName>
        <fullName evidence="2">Uncharacterized protein</fullName>
    </submittedName>
</protein>
<evidence type="ECO:0000313" key="3">
    <source>
        <dbReference type="Proteomes" id="UP001519460"/>
    </source>
</evidence>
<name>A0ABD0LVP6_9CAEN</name>
<comment type="caution">
    <text evidence="2">The sequence shown here is derived from an EMBL/GenBank/DDBJ whole genome shotgun (WGS) entry which is preliminary data.</text>
</comment>
<keyword evidence="3" id="KW-1185">Reference proteome</keyword>
<dbReference type="EMBL" id="JACVVK020000022">
    <property type="protein sequence ID" value="KAK7503161.1"/>
    <property type="molecule type" value="Genomic_DNA"/>
</dbReference>
<proteinExistence type="predicted"/>
<organism evidence="2 3">
    <name type="scientific">Batillaria attramentaria</name>
    <dbReference type="NCBI Taxonomy" id="370345"/>
    <lineage>
        <taxon>Eukaryota</taxon>
        <taxon>Metazoa</taxon>
        <taxon>Spiralia</taxon>
        <taxon>Lophotrochozoa</taxon>
        <taxon>Mollusca</taxon>
        <taxon>Gastropoda</taxon>
        <taxon>Caenogastropoda</taxon>
        <taxon>Sorbeoconcha</taxon>
        <taxon>Cerithioidea</taxon>
        <taxon>Batillariidae</taxon>
        <taxon>Batillaria</taxon>
    </lineage>
</organism>
<evidence type="ECO:0000313" key="2">
    <source>
        <dbReference type="EMBL" id="KAK7503161.1"/>
    </source>
</evidence>
<sequence>MTPAGIQACPPETSSLKALSAHTAEPWRQLIRAAIDRVSPDSSLAGKRSSFAEYQVLTDTPANQLKQWSQEHRSTKHSFSPSTREQSPNKHFLQVNPGYAENFLHHHSPSQTLESQEGVNRVGLPHPSPGDKAIRTAGNLMDLVVCSTLHVNVPSLKQGNILIDTRNRSY</sequence>
<dbReference type="AlphaFoldDB" id="A0ABD0LVP6"/>
<evidence type="ECO:0000256" key="1">
    <source>
        <dbReference type="SAM" id="MobiDB-lite"/>
    </source>
</evidence>
<gene>
    <name evidence="2" type="ORF">BaRGS_00005787</name>
</gene>
<reference evidence="2 3" key="1">
    <citation type="journal article" date="2023" name="Sci. Data">
        <title>Genome assembly of the Korean intertidal mud-creeper Batillaria attramentaria.</title>
        <authorList>
            <person name="Patra A.K."/>
            <person name="Ho P.T."/>
            <person name="Jun S."/>
            <person name="Lee S.J."/>
            <person name="Kim Y."/>
            <person name="Won Y.J."/>
        </authorList>
    </citation>
    <scope>NUCLEOTIDE SEQUENCE [LARGE SCALE GENOMIC DNA]</scope>
    <source>
        <strain evidence="2">Wonlab-2016</strain>
    </source>
</reference>
<feature type="region of interest" description="Disordered" evidence="1">
    <location>
        <begin position="68"/>
        <end position="89"/>
    </location>
</feature>
<accession>A0ABD0LVP6</accession>